<sequence>MNKVVRYRLCVTAAVSVLGAAILLVLAWSRADPADEAPKPIHIAIGMTVRDFVAQNGLSIGEREPHGFAINADRIVDWMPILVDDPWIELTASDGEQSFTFPPGRTLHVSQTAGRIQGLAFRSFAIPKPLEELVAYVDTLRGQLQAGGWKRRFSGDTARTTADFDGNGMVLFGQYLSQSGSVLQMTIQDYGLAPRSESWIIDPSAQPREETRTYLLQITLDQTDPPGYDELIYPRRIFVNGDKEIELPLRVWVDDPDWSPAAAGMVPVPLERRRHYDWSKWEMPER</sequence>
<keyword evidence="2" id="KW-1185">Reference proteome</keyword>
<dbReference type="RefSeq" id="WP_090676254.1">
    <property type="nucleotide sequence ID" value="NZ_FNIT01000010.1"/>
</dbReference>
<name>A0A1H0LLY9_9HYPH</name>
<dbReference type="Proteomes" id="UP000198793">
    <property type="component" value="Unassembled WGS sequence"/>
</dbReference>
<protein>
    <submittedName>
        <fullName evidence="1">Uncharacterized protein</fullName>
    </submittedName>
</protein>
<gene>
    <name evidence="1" type="ORF">SAMN05192530_11095</name>
</gene>
<dbReference type="EMBL" id="FNIT01000010">
    <property type="protein sequence ID" value="SDO69154.1"/>
    <property type="molecule type" value="Genomic_DNA"/>
</dbReference>
<dbReference type="OrthoDB" id="8359837at2"/>
<dbReference type="AlphaFoldDB" id="A0A1H0LLY9"/>
<organism evidence="1 2">
    <name type="scientific">Aureimonas jatrophae</name>
    <dbReference type="NCBI Taxonomy" id="1166073"/>
    <lineage>
        <taxon>Bacteria</taxon>
        <taxon>Pseudomonadati</taxon>
        <taxon>Pseudomonadota</taxon>
        <taxon>Alphaproteobacteria</taxon>
        <taxon>Hyphomicrobiales</taxon>
        <taxon>Aurantimonadaceae</taxon>
        <taxon>Aureimonas</taxon>
    </lineage>
</organism>
<reference evidence="1 2" key="1">
    <citation type="submission" date="2016-10" db="EMBL/GenBank/DDBJ databases">
        <authorList>
            <person name="de Groot N.N."/>
        </authorList>
    </citation>
    <scope>NUCLEOTIDE SEQUENCE [LARGE SCALE GENOMIC DNA]</scope>
    <source>
        <strain evidence="2">L7-484,KACC 16230,DSM 25025</strain>
    </source>
</reference>
<evidence type="ECO:0000313" key="1">
    <source>
        <dbReference type="EMBL" id="SDO69154.1"/>
    </source>
</evidence>
<proteinExistence type="predicted"/>
<evidence type="ECO:0000313" key="2">
    <source>
        <dbReference type="Proteomes" id="UP000198793"/>
    </source>
</evidence>
<accession>A0A1H0LLY9</accession>